<organism evidence="2 3">
    <name type="scientific">Boletus edulis BED1</name>
    <dbReference type="NCBI Taxonomy" id="1328754"/>
    <lineage>
        <taxon>Eukaryota</taxon>
        <taxon>Fungi</taxon>
        <taxon>Dikarya</taxon>
        <taxon>Basidiomycota</taxon>
        <taxon>Agaricomycotina</taxon>
        <taxon>Agaricomycetes</taxon>
        <taxon>Agaricomycetidae</taxon>
        <taxon>Boletales</taxon>
        <taxon>Boletineae</taxon>
        <taxon>Boletaceae</taxon>
        <taxon>Boletoideae</taxon>
        <taxon>Boletus</taxon>
    </lineage>
</organism>
<sequence length="133" mass="15176">LITELSTLRRHSESAHQAEYLKWAKDNSFISMIPKDRKAQKSDEKTGQQSQLNSHLQPKIPSEKVLVYSDKCFLDAAIQWLVNTDQPLVALEHPSFQHMIHIAAHTTNSVNITSQKTTQEAVINSFKEHMVKL</sequence>
<evidence type="ECO:0000313" key="2">
    <source>
        <dbReference type="EMBL" id="KAF8433099.1"/>
    </source>
</evidence>
<name>A0AAD4BKM8_BOLED</name>
<dbReference type="EMBL" id="WHUW01000036">
    <property type="protein sequence ID" value="KAF8433099.1"/>
    <property type="molecule type" value="Genomic_DNA"/>
</dbReference>
<proteinExistence type="predicted"/>
<accession>A0AAD4BKM8</accession>
<feature type="region of interest" description="Disordered" evidence="1">
    <location>
        <begin position="34"/>
        <end position="57"/>
    </location>
</feature>
<feature type="non-terminal residue" evidence="2">
    <location>
        <position position="1"/>
    </location>
</feature>
<reference evidence="2" key="2">
    <citation type="journal article" date="2020" name="Nat. Commun.">
        <title>Large-scale genome sequencing of mycorrhizal fungi provides insights into the early evolution of symbiotic traits.</title>
        <authorList>
            <person name="Miyauchi S."/>
            <person name="Kiss E."/>
            <person name="Kuo A."/>
            <person name="Drula E."/>
            <person name="Kohler A."/>
            <person name="Sanchez-Garcia M."/>
            <person name="Morin E."/>
            <person name="Andreopoulos B."/>
            <person name="Barry K.W."/>
            <person name="Bonito G."/>
            <person name="Buee M."/>
            <person name="Carver A."/>
            <person name="Chen C."/>
            <person name="Cichocki N."/>
            <person name="Clum A."/>
            <person name="Culley D."/>
            <person name="Crous P.W."/>
            <person name="Fauchery L."/>
            <person name="Girlanda M."/>
            <person name="Hayes R.D."/>
            <person name="Keri Z."/>
            <person name="LaButti K."/>
            <person name="Lipzen A."/>
            <person name="Lombard V."/>
            <person name="Magnuson J."/>
            <person name="Maillard F."/>
            <person name="Murat C."/>
            <person name="Nolan M."/>
            <person name="Ohm R.A."/>
            <person name="Pangilinan J."/>
            <person name="Pereira M.F."/>
            <person name="Perotto S."/>
            <person name="Peter M."/>
            <person name="Pfister S."/>
            <person name="Riley R."/>
            <person name="Sitrit Y."/>
            <person name="Stielow J.B."/>
            <person name="Szollosi G."/>
            <person name="Zifcakova L."/>
            <person name="Stursova M."/>
            <person name="Spatafora J.W."/>
            <person name="Tedersoo L."/>
            <person name="Vaario L.M."/>
            <person name="Yamada A."/>
            <person name="Yan M."/>
            <person name="Wang P."/>
            <person name="Xu J."/>
            <person name="Bruns T."/>
            <person name="Baldrian P."/>
            <person name="Vilgalys R."/>
            <person name="Dunand C."/>
            <person name="Henrissat B."/>
            <person name="Grigoriev I.V."/>
            <person name="Hibbett D."/>
            <person name="Nagy L.G."/>
            <person name="Martin F.M."/>
        </authorList>
    </citation>
    <scope>NUCLEOTIDE SEQUENCE</scope>
    <source>
        <strain evidence="2">BED1</strain>
    </source>
</reference>
<keyword evidence="3" id="KW-1185">Reference proteome</keyword>
<comment type="caution">
    <text evidence="2">The sequence shown here is derived from an EMBL/GenBank/DDBJ whole genome shotgun (WGS) entry which is preliminary data.</text>
</comment>
<reference evidence="2" key="1">
    <citation type="submission" date="2019-10" db="EMBL/GenBank/DDBJ databases">
        <authorList>
            <consortium name="DOE Joint Genome Institute"/>
            <person name="Kuo A."/>
            <person name="Miyauchi S."/>
            <person name="Kiss E."/>
            <person name="Drula E."/>
            <person name="Kohler A."/>
            <person name="Sanchez-Garcia M."/>
            <person name="Andreopoulos B."/>
            <person name="Barry K.W."/>
            <person name="Bonito G."/>
            <person name="Buee M."/>
            <person name="Carver A."/>
            <person name="Chen C."/>
            <person name="Cichocki N."/>
            <person name="Clum A."/>
            <person name="Culley D."/>
            <person name="Crous P.W."/>
            <person name="Fauchery L."/>
            <person name="Girlanda M."/>
            <person name="Hayes R."/>
            <person name="Keri Z."/>
            <person name="LaButti K."/>
            <person name="Lipzen A."/>
            <person name="Lombard V."/>
            <person name="Magnuson J."/>
            <person name="Maillard F."/>
            <person name="Morin E."/>
            <person name="Murat C."/>
            <person name="Nolan M."/>
            <person name="Ohm R."/>
            <person name="Pangilinan J."/>
            <person name="Pereira M."/>
            <person name="Perotto S."/>
            <person name="Peter M."/>
            <person name="Riley R."/>
            <person name="Sitrit Y."/>
            <person name="Stielow B."/>
            <person name="Szollosi G."/>
            <person name="Zifcakova L."/>
            <person name="Stursova M."/>
            <person name="Spatafora J.W."/>
            <person name="Tedersoo L."/>
            <person name="Vaario L.-M."/>
            <person name="Yamada A."/>
            <person name="Yan M."/>
            <person name="Wang P."/>
            <person name="Xu J."/>
            <person name="Bruns T."/>
            <person name="Baldrian P."/>
            <person name="Vilgalys R."/>
            <person name="Henrissat B."/>
            <person name="Grigoriev I.V."/>
            <person name="Hibbett D."/>
            <person name="Nagy L.G."/>
            <person name="Martin F.M."/>
        </authorList>
    </citation>
    <scope>NUCLEOTIDE SEQUENCE</scope>
    <source>
        <strain evidence="2">BED1</strain>
    </source>
</reference>
<dbReference type="Proteomes" id="UP001194468">
    <property type="component" value="Unassembled WGS sequence"/>
</dbReference>
<feature type="compositionally biased region" description="Polar residues" evidence="1">
    <location>
        <begin position="47"/>
        <end position="56"/>
    </location>
</feature>
<dbReference type="AlphaFoldDB" id="A0AAD4BKM8"/>
<evidence type="ECO:0000256" key="1">
    <source>
        <dbReference type="SAM" id="MobiDB-lite"/>
    </source>
</evidence>
<feature type="compositionally biased region" description="Basic and acidic residues" evidence="1">
    <location>
        <begin position="34"/>
        <end position="46"/>
    </location>
</feature>
<protein>
    <submittedName>
        <fullName evidence="2">Uncharacterized protein</fullName>
    </submittedName>
</protein>
<gene>
    <name evidence="2" type="ORF">L210DRAFT_3412657</name>
</gene>
<evidence type="ECO:0000313" key="3">
    <source>
        <dbReference type="Proteomes" id="UP001194468"/>
    </source>
</evidence>